<keyword evidence="2" id="KW-1185">Reference proteome</keyword>
<evidence type="ECO:0000313" key="1">
    <source>
        <dbReference type="EMBL" id="RIH84321.1"/>
    </source>
</evidence>
<dbReference type="Proteomes" id="UP000265341">
    <property type="component" value="Unassembled WGS sequence"/>
</dbReference>
<dbReference type="EMBL" id="QWLA01000059">
    <property type="protein sequence ID" value="RIH84321.1"/>
    <property type="molecule type" value="Genomic_DNA"/>
</dbReference>
<gene>
    <name evidence="1" type="ORF">Mrose_02670</name>
</gene>
<protein>
    <submittedName>
        <fullName evidence="1">Uncharacterized protein</fullName>
    </submittedName>
</protein>
<organism evidence="1 2">
    <name type="scientific">Calidithermus roseus</name>
    <dbReference type="NCBI Taxonomy" id="1644118"/>
    <lineage>
        <taxon>Bacteria</taxon>
        <taxon>Thermotogati</taxon>
        <taxon>Deinococcota</taxon>
        <taxon>Deinococci</taxon>
        <taxon>Thermales</taxon>
        <taxon>Thermaceae</taxon>
        <taxon>Calidithermus</taxon>
    </lineage>
</organism>
<accession>A0A399EQA1</accession>
<comment type="caution">
    <text evidence="1">The sequence shown here is derived from an EMBL/GenBank/DDBJ whole genome shotgun (WGS) entry which is preliminary data.</text>
</comment>
<reference evidence="1 2" key="1">
    <citation type="submission" date="2018-08" db="EMBL/GenBank/DDBJ databases">
        <title>Meiothermus roseus NBRC 110900 genome sequencing project.</title>
        <authorList>
            <person name="Da Costa M.S."/>
            <person name="Albuquerque L."/>
            <person name="Raposo P."/>
            <person name="Froufe H.J.C."/>
            <person name="Barroso C.S."/>
            <person name="Egas C."/>
        </authorList>
    </citation>
    <scope>NUCLEOTIDE SEQUENCE [LARGE SCALE GENOMIC DNA]</scope>
    <source>
        <strain evidence="1 2">NBRC 110900</strain>
    </source>
</reference>
<proteinExistence type="predicted"/>
<dbReference type="AlphaFoldDB" id="A0A399EQA1"/>
<evidence type="ECO:0000313" key="2">
    <source>
        <dbReference type="Proteomes" id="UP000265341"/>
    </source>
</evidence>
<sequence length="73" mass="7380">MAQPALLQQVGQQRPLGVERLQPQPCGEGVGLAQGEPLEQAQVGVGPDGLGVQVELAGALGGEAQGDERVLAL</sequence>
<name>A0A399EQA1_9DEIN</name>